<name>A0A1C9WBQ4_9GAMM</name>
<dbReference type="PRINTS" id="PR00081">
    <property type="entry name" value="GDHRDH"/>
</dbReference>
<dbReference type="Pfam" id="PF00106">
    <property type="entry name" value="adh_short"/>
    <property type="match status" value="1"/>
</dbReference>
<dbReference type="InterPro" id="IPR052184">
    <property type="entry name" value="SDR_enzymes"/>
</dbReference>
<dbReference type="PATRIC" id="fig|1769779.3.peg.3187"/>
<evidence type="ECO:0000313" key="1">
    <source>
        <dbReference type="EMBL" id="AOS98570.1"/>
    </source>
</evidence>
<gene>
    <name evidence="1" type="primary">csgA_2</name>
    <name evidence="1" type="ORF">AUP74_03204</name>
</gene>
<proteinExistence type="predicted"/>
<dbReference type="Proteomes" id="UP000095672">
    <property type="component" value="Chromosome"/>
</dbReference>
<dbReference type="STRING" id="1769779.AUP74_03204"/>
<dbReference type="InterPro" id="IPR036291">
    <property type="entry name" value="NAD(P)-bd_dom_sf"/>
</dbReference>
<dbReference type="PANTHER" id="PTHR45458:SF1">
    <property type="entry name" value="SHORT CHAIN DEHYDROGENASE"/>
    <property type="match status" value="1"/>
</dbReference>
<evidence type="ECO:0000313" key="2">
    <source>
        <dbReference type="Proteomes" id="UP000095672"/>
    </source>
</evidence>
<dbReference type="OrthoDB" id="5786478at2"/>
<dbReference type="KEGG" id="micc:AUP74_03204"/>
<dbReference type="InterPro" id="IPR002347">
    <property type="entry name" value="SDR_fam"/>
</dbReference>
<dbReference type="SUPFAM" id="SSF51735">
    <property type="entry name" value="NAD(P)-binding Rossmann-fold domains"/>
    <property type="match status" value="1"/>
</dbReference>
<dbReference type="EMBL" id="CP014143">
    <property type="protein sequence ID" value="AOS98570.1"/>
    <property type="molecule type" value="Genomic_DNA"/>
</dbReference>
<sequence length="231" mass="25099">MPGTILITGCNRGLGLELTRQFAADGWKVVATCRDLDRAEELKALERQYPRLQVYTLDVTDYRQMAQLAERLGGQPIDILLSNAGYYGPKGTLFGRVDRDEWRKVLEANTIAPYMLAETFCANVAASERKLIAVMSSKVGSIADNSSGGGYIYRTSKTAVNQVVKSLSIDLAERGITVVALHPGWVQTDMGGPNALISAQKSVSGLKKVLLHTSADKSGSFLNYDGSPIPW</sequence>
<accession>A0A1C9WBQ4</accession>
<protein>
    <submittedName>
        <fullName evidence="1">C-factor</fullName>
    </submittedName>
</protein>
<dbReference type="Gene3D" id="3.40.50.720">
    <property type="entry name" value="NAD(P)-binding Rossmann-like Domain"/>
    <property type="match status" value="1"/>
</dbReference>
<dbReference type="AlphaFoldDB" id="A0A1C9WBQ4"/>
<dbReference type="CDD" id="cd05325">
    <property type="entry name" value="carb_red_sniffer_like_SDR_c"/>
    <property type="match status" value="1"/>
</dbReference>
<dbReference type="PANTHER" id="PTHR45458">
    <property type="entry name" value="SHORT-CHAIN DEHYDROGENASE/REDUCTASE SDR"/>
    <property type="match status" value="1"/>
</dbReference>
<reference evidence="2" key="1">
    <citation type="submission" date="2016-01" db="EMBL/GenBank/DDBJ databases">
        <title>Complete genome sequence of Microbulbifer sp. CCB-MM1, a halophile isolated from Matang Mangrove Forest, Perak.</title>
        <authorList>
            <person name="Moh T.H."/>
            <person name="Dinesh B."/>
            <person name="Lau N.-S."/>
            <person name="Go F."/>
            <person name="Alexander Chong S.-C."/>
        </authorList>
    </citation>
    <scope>NUCLEOTIDE SEQUENCE [LARGE SCALE GENOMIC DNA]</scope>
    <source>
        <strain evidence="2">CCB-MM1</strain>
    </source>
</reference>
<dbReference type="RefSeq" id="WP_069948419.1">
    <property type="nucleotide sequence ID" value="NZ_CP014143.1"/>
</dbReference>
<keyword evidence="2" id="KW-1185">Reference proteome</keyword>
<organism evidence="1 2">
    <name type="scientific">Microbulbifer aggregans</name>
    <dbReference type="NCBI Taxonomy" id="1769779"/>
    <lineage>
        <taxon>Bacteria</taxon>
        <taxon>Pseudomonadati</taxon>
        <taxon>Pseudomonadota</taxon>
        <taxon>Gammaproteobacteria</taxon>
        <taxon>Cellvibrionales</taxon>
        <taxon>Microbulbiferaceae</taxon>
        <taxon>Microbulbifer</taxon>
    </lineage>
</organism>
<dbReference type="GO" id="GO:0016616">
    <property type="term" value="F:oxidoreductase activity, acting on the CH-OH group of donors, NAD or NADP as acceptor"/>
    <property type="evidence" value="ECO:0007669"/>
    <property type="project" value="TreeGrafter"/>
</dbReference>